<accession>E1SQJ6</accession>
<gene>
    <name evidence="2" type="ordered locus">Fbal_0594</name>
</gene>
<evidence type="ECO:0000313" key="3">
    <source>
        <dbReference type="Proteomes" id="UP000006683"/>
    </source>
</evidence>
<feature type="chain" id="PRO_5003151753" evidence="1">
    <location>
        <begin position="18"/>
        <end position="96"/>
    </location>
</feature>
<evidence type="ECO:0000256" key="1">
    <source>
        <dbReference type="SAM" id="SignalP"/>
    </source>
</evidence>
<dbReference type="RefSeq" id="WP_013344114.1">
    <property type="nucleotide sequence ID" value="NC_014541.1"/>
</dbReference>
<evidence type="ECO:0000313" key="2">
    <source>
        <dbReference type="EMBL" id="ADN74808.1"/>
    </source>
</evidence>
<keyword evidence="1" id="KW-0732">Signal</keyword>
<feature type="signal peptide" evidence="1">
    <location>
        <begin position="1"/>
        <end position="17"/>
    </location>
</feature>
<dbReference type="GeneID" id="67180840"/>
<proteinExistence type="predicted"/>
<keyword evidence="3" id="KW-1185">Reference proteome</keyword>
<dbReference type="AlphaFoldDB" id="E1SQJ6"/>
<dbReference type="HOGENOM" id="CLU_2355559_0_0_6"/>
<dbReference type="EMBL" id="CP002209">
    <property type="protein sequence ID" value="ADN74808.1"/>
    <property type="molecule type" value="Genomic_DNA"/>
</dbReference>
<dbReference type="STRING" id="550540.Fbal_0594"/>
<reference evidence="2 3" key="1">
    <citation type="journal article" date="2010" name="Stand. Genomic Sci.">
        <title>Complete genome sequence of Ferrimonas balearica type strain (PAT).</title>
        <authorList>
            <person name="Nolan M."/>
            <person name="Sikorski J."/>
            <person name="Davenport K."/>
            <person name="Lucas S."/>
            <person name="Glavina Del Rio T."/>
            <person name="Tice H."/>
            <person name="Cheng J."/>
            <person name="Goodwin L."/>
            <person name="Pitluck S."/>
            <person name="Liolios K."/>
            <person name="Ivanova N."/>
            <person name="Mavromatis K."/>
            <person name="Ovchinnikova G."/>
            <person name="Pati A."/>
            <person name="Chen A."/>
            <person name="Palaniappan K."/>
            <person name="Land M."/>
            <person name="Hauser L."/>
            <person name="Chang Y."/>
            <person name="Jeffries C."/>
            <person name="Tapia R."/>
            <person name="Brettin T."/>
            <person name="Detter J."/>
            <person name="Han C."/>
            <person name="Yasawong M."/>
            <person name="Rohde M."/>
            <person name="Tindall B."/>
            <person name="Goker M."/>
            <person name="Woyke T."/>
            <person name="Bristow J."/>
            <person name="Eisen J."/>
            <person name="Markowitz V."/>
            <person name="Hugenholtz P."/>
            <person name="Kyrpides N."/>
            <person name="Klenk H."/>
            <person name="Lapidus A."/>
        </authorList>
    </citation>
    <scope>NUCLEOTIDE SEQUENCE [LARGE SCALE GENOMIC DNA]</scope>
    <source>
        <strain evidence="3">DSM 9799 / CCM 4581 / KCTC 23876 / PAT</strain>
    </source>
</reference>
<organism evidence="2 3">
    <name type="scientific">Ferrimonas balearica (strain DSM 9799 / CCM 4581 / KCTC 23876 / PAT)</name>
    <dbReference type="NCBI Taxonomy" id="550540"/>
    <lineage>
        <taxon>Bacteria</taxon>
        <taxon>Pseudomonadati</taxon>
        <taxon>Pseudomonadota</taxon>
        <taxon>Gammaproteobacteria</taxon>
        <taxon>Alteromonadales</taxon>
        <taxon>Ferrimonadaceae</taxon>
        <taxon>Ferrimonas</taxon>
    </lineage>
</organism>
<name>E1SQJ6_FERBD</name>
<dbReference type="OrthoDB" id="5770319at2"/>
<dbReference type="KEGG" id="fbl:Fbal_0594"/>
<sequence length="96" mass="10357">MRAGLLLLALLAGPALADACLQAPWREQPCPNLRYLSVTGEDGARMVCVCPPDFAHLQAVPDTVAGKALRDKELERIAASYQLTDAELGQILQLQD</sequence>
<dbReference type="Proteomes" id="UP000006683">
    <property type="component" value="Chromosome"/>
</dbReference>
<protein>
    <submittedName>
        <fullName evidence="2">Uncharacterized protein</fullName>
    </submittedName>
</protein>